<organism evidence="12">
    <name type="scientific">Musca domestica</name>
    <name type="common">House fly</name>
    <dbReference type="NCBI Taxonomy" id="7370"/>
    <lineage>
        <taxon>Eukaryota</taxon>
        <taxon>Metazoa</taxon>
        <taxon>Ecdysozoa</taxon>
        <taxon>Arthropoda</taxon>
        <taxon>Hexapoda</taxon>
        <taxon>Insecta</taxon>
        <taxon>Pterygota</taxon>
        <taxon>Neoptera</taxon>
        <taxon>Endopterygota</taxon>
        <taxon>Diptera</taxon>
        <taxon>Brachycera</taxon>
        <taxon>Muscomorpha</taxon>
        <taxon>Muscoidea</taxon>
        <taxon>Muscidae</taxon>
        <taxon>Musca</taxon>
    </lineage>
</organism>
<dbReference type="GO" id="GO:0071858">
    <property type="term" value="F:corazonin receptor binding"/>
    <property type="evidence" value="ECO:0007669"/>
    <property type="project" value="InterPro"/>
</dbReference>
<keyword evidence="7" id="KW-0027">Amidation</keyword>
<evidence type="ECO:0000256" key="10">
    <source>
        <dbReference type="ARBA" id="ARBA00024842"/>
    </source>
</evidence>
<sequence>MASMGQSFQYSMLRVLVLLFLFSMACMAQTFQYSRGWTNGKRNGAGNVATNMFHRDDEGLSEIFDIQDVNERRLERCLLQLQHALRNPLLLRSTAAALALNPLSAGNQNGNNNSKLNNGNNPLLRSHQSNELFEELNSSLIDASDDYGKH</sequence>
<keyword evidence="9" id="KW-0527">Neuropeptide</keyword>
<dbReference type="VEuPathDB" id="VectorBase:MDOMA2_018971"/>
<gene>
    <name evidence="12" type="primary">Crz</name>
</gene>
<evidence type="ECO:0000256" key="2">
    <source>
        <dbReference type="ARBA" id="ARBA00009635"/>
    </source>
</evidence>
<keyword evidence="6 11" id="KW-0732">Signal</keyword>
<comment type="function">
    <text evidence="10">Cardioactive peptide. Corazonin is probably involved in the physiological regulation of the heart beat. Clock (Clk) and cycle (cyc) proteins negatively regulate Crz transcription in a cell-specific manner.</text>
</comment>
<evidence type="ECO:0000256" key="5">
    <source>
        <dbReference type="ARBA" id="ARBA00022685"/>
    </source>
</evidence>
<dbReference type="GO" id="GO:0005576">
    <property type="term" value="C:extracellular region"/>
    <property type="evidence" value="ECO:0007669"/>
    <property type="project" value="UniProtKB-SubCell"/>
</dbReference>
<dbReference type="GO" id="GO:0045823">
    <property type="term" value="P:positive regulation of heart contraction"/>
    <property type="evidence" value="ECO:0007669"/>
    <property type="project" value="InterPro"/>
</dbReference>
<name>E2GD51_MUSDO</name>
<keyword evidence="5" id="KW-0165">Cleavage on pair of basic residues</keyword>
<evidence type="ECO:0000256" key="8">
    <source>
        <dbReference type="ARBA" id="ARBA00023283"/>
    </source>
</evidence>
<evidence type="ECO:0000313" key="12">
    <source>
        <dbReference type="EMBL" id="ADN65598.1"/>
    </source>
</evidence>
<feature type="chain" id="PRO_5003159189" description="Pro-corazonin" evidence="11">
    <location>
        <begin position="29"/>
        <end position="150"/>
    </location>
</feature>
<dbReference type="AlphaFoldDB" id="E2GD51"/>
<dbReference type="VEuPathDB" id="VectorBase:MDOA008580"/>
<feature type="signal peptide" evidence="11">
    <location>
        <begin position="1"/>
        <end position="28"/>
    </location>
</feature>
<protein>
    <recommendedName>
        <fullName evidence="3">Pro-corazonin</fullName>
    </recommendedName>
</protein>
<evidence type="ECO:0000256" key="9">
    <source>
        <dbReference type="ARBA" id="ARBA00023320"/>
    </source>
</evidence>
<keyword evidence="4" id="KW-0964">Secreted</keyword>
<evidence type="ECO:0000256" key="1">
    <source>
        <dbReference type="ARBA" id="ARBA00004613"/>
    </source>
</evidence>
<reference evidence="12" key="1">
    <citation type="journal article" date="2012" name="Gene">
        <title>Characterization, expression, and evolutionary aspects of Corazonin neuropeptide and its receptor from the House Fly, Musca domestica (Diptera: Muscidae).</title>
        <authorList>
            <person name="Sha K."/>
            <person name="Conner W.C."/>
            <person name="Choi D.Y."/>
            <person name="Park J.H."/>
        </authorList>
    </citation>
    <scope>NUCLEOTIDE SEQUENCE</scope>
</reference>
<dbReference type="Pfam" id="PF17308">
    <property type="entry name" value="Corazonin"/>
    <property type="match status" value="1"/>
</dbReference>
<dbReference type="GO" id="GO:0007218">
    <property type="term" value="P:neuropeptide signaling pathway"/>
    <property type="evidence" value="ECO:0007669"/>
    <property type="project" value="UniProtKB-KW"/>
</dbReference>
<evidence type="ECO:0000256" key="7">
    <source>
        <dbReference type="ARBA" id="ARBA00022815"/>
    </source>
</evidence>
<evidence type="ECO:0000256" key="4">
    <source>
        <dbReference type="ARBA" id="ARBA00022525"/>
    </source>
</evidence>
<dbReference type="InterPro" id="IPR020190">
    <property type="entry name" value="Procorazonin"/>
</dbReference>
<dbReference type="EMBL" id="HM245353">
    <property type="protein sequence ID" value="ADN65598.1"/>
    <property type="molecule type" value="Genomic_DNA"/>
</dbReference>
<accession>E2GD51</accession>
<comment type="similarity">
    <text evidence="2">Belongs to the corazonin family.</text>
</comment>
<keyword evidence="8" id="KW-0873">Pyrrolidone carboxylic acid</keyword>
<proteinExistence type="inferred from homology"/>
<comment type="subcellular location">
    <subcellularLocation>
        <location evidence="1">Secreted</location>
    </subcellularLocation>
</comment>
<evidence type="ECO:0000256" key="6">
    <source>
        <dbReference type="ARBA" id="ARBA00022729"/>
    </source>
</evidence>
<evidence type="ECO:0000256" key="11">
    <source>
        <dbReference type="SAM" id="SignalP"/>
    </source>
</evidence>
<evidence type="ECO:0000256" key="3">
    <source>
        <dbReference type="ARBA" id="ARBA00014144"/>
    </source>
</evidence>